<dbReference type="GO" id="GO:0016301">
    <property type="term" value="F:kinase activity"/>
    <property type="evidence" value="ECO:0007669"/>
    <property type="project" value="InterPro"/>
</dbReference>
<reference evidence="2 3" key="1">
    <citation type="submission" date="2018-05" db="EMBL/GenBank/DDBJ databases">
        <title>Draft genome sequence of Scytalidium lignicola DSM 105466, a ubiquitous saprotrophic fungus.</title>
        <authorList>
            <person name="Buettner E."/>
            <person name="Gebauer A.M."/>
            <person name="Hofrichter M."/>
            <person name="Liers C."/>
            <person name="Kellner H."/>
        </authorList>
    </citation>
    <scope>NUCLEOTIDE SEQUENCE [LARGE SCALE GENOMIC DNA]</scope>
    <source>
        <strain evidence="2 3">DSM 105466</strain>
    </source>
</reference>
<organism evidence="2 3">
    <name type="scientific">Scytalidium lignicola</name>
    <name type="common">Hyphomycete</name>
    <dbReference type="NCBI Taxonomy" id="5539"/>
    <lineage>
        <taxon>Eukaryota</taxon>
        <taxon>Fungi</taxon>
        <taxon>Dikarya</taxon>
        <taxon>Ascomycota</taxon>
        <taxon>Pezizomycotina</taxon>
        <taxon>Leotiomycetes</taxon>
        <taxon>Leotiomycetes incertae sedis</taxon>
        <taxon>Scytalidium</taxon>
    </lineage>
</organism>
<keyword evidence="3" id="KW-1185">Reference proteome</keyword>
<evidence type="ECO:0000313" key="2">
    <source>
        <dbReference type="EMBL" id="RFU29254.1"/>
    </source>
</evidence>
<evidence type="ECO:0000259" key="1">
    <source>
        <dbReference type="PROSITE" id="PS51459"/>
    </source>
</evidence>
<dbReference type="Pfam" id="PF02661">
    <property type="entry name" value="Fic"/>
    <property type="match status" value="1"/>
</dbReference>
<accession>A0A3E2H795</accession>
<evidence type="ECO:0000313" key="3">
    <source>
        <dbReference type="Proteomes" id="UP000258309"/>
    </source>
</evidence>
<name>A0A3E2H795_SCYLI</name>
<dbReference type="Proteomes" id="UP000258309">
    <property type="component" value="Unassembled WGS sequence"/>
</dbReference>
<dbReference type="OMA" id="DIPMAHD"/>
<feature type="domain" description="Fido" evidence="1">
    <location>
        <begin position="9"/>
        <end position="125"/>
    </location>
</feature>
<dbReference type="InterPro" id="IPR003812">
    <property type="entry name" value="Fido"/>
</dbReference>
<dbReference type="STRING" id="5539.A0A3E2H795"/>
<dbReference type="InterPro" id="IPR053737">
    <property type="entry name" value="Type_II_TA_Toxin"/>
</dbReference>
<dbReference type="Gene3D" id="1.20.120.1870">
    <property type="entry name" value="Fic/DOC protein, Fido domain"/>
    <property type="match status" value="1"/>
</dbReference>
<dbReference type="AlphaFoldDB" id="A0A3E2H795"/>
<dbReference type="PROSITE" id="PS51459">
    <property type="entry name" value="FIDO"/>
    <property type="match status" value="1"/>
</dbReference>
<dbReference type="OrthoDB" id="3049701at2759"/>
<feature type="non-terminal residue" evidence="2">
    <location>
        <position position="1"/>
    </location>
</feature>
<comment type="caution">
    <text evidence="2">The sequence shown here is derived from an EMBL/GenBank/DDBJ whole genome shotgun (WGS) entry which is preliminary data.</text>
</comment>
<dbReference type="NCBIfam" id="TIGR01550">
    <property type="entry name" value="DOC_P1"/>
    <property type="match status" value="1"/>
</dbReference>
<dbReference type="EMBL" id="NCSJ02000135">
    <property type="protein sequence ID" value="RFU29254.1"/>
    <property type="molecule type" value="Genomic_DNA"/>
</dbReference>
<dbReference type="InterPro" id="IPR006440">
    <property type="entry name" value="Doc"/>
</dbReference>
<dbReference type="PANTHER" id="PTHR39426">
    <property type="entry name" value="HOMOLOGY TO DEATH-ON-CURING PROTEIN OF PHAGE P1"/>
    <property type="match status" value="1"/>
</dbReference>
<proteinExistence type="predicted"/>
<sequence length="132" mass="14693">MASPAVHFLSAQQVMRLHNIFINSAAKPSQLSMPESATHSPMNLEYYEQQQDIFQLAANLATKIMKNNAFQDGNKRTALTAVSMFLKLNGYQLDENPSTTELADAHVAACTNQWTVEDLGRYYASKAKVIPK</sequence>
<dbReference type="PANTHER" id="PTHR39426:SF1">
    <property type="entry name" value="HOMOLOGY TO DEATH-ON-CURING PROTEIN OF PHAGE P1"/>
    <property type="match status" value="1"/>
</dbReference>
<feature type="non-terminal residue" evidence="2">
    <location>
        <position position="132"/>
    </location>
</feature>
<protein>
    <recommendedName>
        <fullName evidence="1">Fido domain-containing protein</fullName>
    </recommendedName>
</protein>
<gene>
    <name evidence="2" type="ORF">B7463_g7090</name>
</gene>